<protein>
    <submittedName>
        <fullName evidence="1">Uncharacterized protein</fullName>
    </submittedName>
</protein>
<dbReference type="RefSeq" id="WP_237360106.1">
    <property type="nucleotide sequence ID" value="NZ_CAKLDM010000001.1"/>
</dbReference>
<accession>A0ABM9A072</accession>
<comment type="caution">
    <text evidence="1">The sequence shown here is derived from an EMBL/GenBank/DDBJ whole genome shotgun (WGS) entry which is preliminary data.</text>
</comment>
<reference evidence="1" key="1">
    <citation type="submission" date="2021-11" db="EMBL/GenBank/DDBJ databases">
        <authorList>
            <person name="Rodrigo-Torres L."/>
            <person name="Arahal R. D."/>
            <person name="Lucena T."/>
        </authorList>
    </citation>
    <scope>NUCLEOTIDE SEQUENCE</scope>
    <source>
        <strain evidence="1">CECT 7928</strain>
    </source>
</reference>
<evidence type="ECO:0000313" key="1">
    <source>
        <dbReference type="EMBL" id="CAH0536825.1"/>
    </source>
</evidence>
<evidence type="ECO:0000313" key="2">
    <source>
        <dbReference type="Proteomes" id="UP000838748"/>
    </source>
</evidence>
<organism evidence="1 2">
    <name type="scientific">Vibrio marisflavi CECT 7928</name>
    <dbReference type="NCBI Taxonomy" id="634439"/>
    <lineage>
        <taxon>Bacteria</taxon>
        <taxon>Pseudomonadati</taxon>
        <taxon>Pseudomonadota</taxon>
        <taxon>Gammaproteobacteria</taxon>
        <taxon>Vibrionales</taxon>
        <taxon>Vibrionaceae</taxon>
        <taxon>Vibrio</taxon>
    </lineage>
</organism>
<dbReference type="Proteomes" id="UP000838748">
    <property type="component" value="Unassembled WGS sequence"/>
</dbReference>
<name>A0ABM9A072_9VIBR</name>
<keyword evidence="2" id="KW-1185">Reference proteome</keyword>
<dbReference type="EMBL" id="CAKLDM010000001">
    <property type="protein sequence ID" value="CAH0536825.1"/>
    <property type="molecule type" value="Genomic_DNA"/>
</dbReference>
<gene>
    <name evidence="1" type="ORF">VMF7928_00715</name>
</gene>
<sequence length="46" mass="5461">MVDYNEMKQRLMGLVYKLYEIENLEVGHDRDKAVKDSCDISIKWAI</sequence>
<proteinExistence type="predicted"/>